<dbReference type="InterPro" id="IPR006429">
    <property type="entry name" value="Phage_lambda_portal"/>
</dbReference>
<organism evidence="2 3">
    <name type="scientific">Cypionkella sinensis</name>
    <dbReference type="NCBI Taxonomy" id="1756043"/>
    <lineage>
        <taxon>Bacteria</taxon>
        <taxon>Pseudomonadati</taxon>
        <taxon>Pseudomonadota</taxon>
        <taxon>Alphaproteobacteria</taxon>
        <taxon>Rhodobacterales</taxon>
        <taxon>Paracoccaceae</taxon>
        <taxon>Cypionkella</taxon>
    </lineage>
</organism>
<keyword evidence="3" id="KW-1185">Reference proteome</keyword>
<dbReference type="EMBL" id="JBHRTO010000001">
    <property type="protein sequence ID" value="MFC3180461.1"/>
    <property type="molecule type" value="Genomic_DNA"/>
</dbReference>
<evidence type="ECO:0000256" key="1">
    <source>
        <dbReference type="SAM" id="MobiDB-lite"/>
    </source>
</evidence>
<proteinExistence type="predicted"/>
<protein>
    <submittedName>
        <fullName evidence="2">Phage portal protein</fullName>
    </submittedName>
</protein>
<evidence type="ECO:0000313" key="3">
    <source>
        <dbReference type="Proteomes" id="UP001595547"/>
    </source>
</evidence>
<comment type="caution">
    <text evidence="2">The sequence shown here is derived from an EMBL/GenBank/DDBJ whole genome shotgun (WGS) entry which is preliminary data.</text>
</comment>
<dbReference type="NCBIfam" id="TIGR01539">
    <property type="entry name" value="portal_lambda"/>
    <property type="match status" value="1"/>
</dbReference>
<sequence>MSAFGKLIDRVVLDFAPKAGVARMRARIAGNHLMNYDAASKGRRTYGWKAPSTDGDAAAMASRAQLRQLSRDMMRNRPYALRAREVVVTNVVGTGIAFSVDHKTQETRDKIEAKLRAHLMSPAIDARGEYDLMEMQVVAMRAVFTDGEVLARRRIRTGQYARALPLGFQVELIEADYLDLSKVSNGANPVIEGVEYGPIGDVQAYWLYKEHPGSARLNTTMESERVVWQDIIHLRRFDRPGQLRGVPWLAPVMLTMGELSDYQEAQILKQRMAALLAGVITNDDAQGQNPSNSTKGLEDLEPGALVSAPAGSTVTFTTPPRVDGYGEFMREGLGAIAMGIGITRESLTGDLSGVNFSSGRMGRMEMDRNVEGWQEHLMIGQFCRGIGRWVADAWKLISEAELAREVFAIDWTAPRRPLIDPNDEIDAEIKAIDAGIKSRQGVQRKLGVDPDRVRRERADDVQKDADAKLTTAAVTPPKTAAETRKAKAATPA</sequence>
<reference evidence="3" key="1">
    <citation type="journal article" date="2019" name="Int. J. Syst. Evol. Microbiol.">
        <title>The Global Catalogue of Microorganisms (GCM) 10K type strain sequencing project: providing services to taxonomists for standard genome sequencing and annotation.</title>
        <authorList>
            <consortium name="The Broad Institute Genomics Platform"/>
            <consortium name="The Broad Institute Genome Sequencing Center for Infectious Disease"/>
            <person name="Wu L."/>
            <person name="Ma J."/>
        </authorList>
    </citation>
    <scope>NUCLEOTIDE SEQUENCE [LARGE SCALE GENOMIC DNA]</scope>
    <source>
        <strain evidence="3">KCTC 52039</strain>
    </source>
</reference>
<feature type="region of interest" description="Disordered" evidence="1">
    <location>
        <begin position="443"/>
        <end position="492"/>
    </location>
</feature>
<dbReference type="Pfam" id="PF05136">
    <property type="entry name" value="Phage_portal_2"/>
    <property type="match status" value="1"/>
</dbReference>
<dbReference type="RefSeq" id="WP_380072085.1">
    <property type="nucleotide sequence ID" value="NZ_JBHRTO010000001.1"/>
</dbReference>
<accession>A0ABV7IYQ2</accession>
<gene>
    <name evidence="2" type="ORF">ACFOGH_05635</name>
</gene>
<evidence type="ECO:0000313" key="2">
    <source>
        <dbReference type="EMBL" id="MFC3180461.1"/>
    </source>
</evidence>
<feature type="compositionally biased region" description="Basic and acidic residues" evidence="1">
    <location>
        <begin position="446"/>
        <end position="467"/>
    </location>
</feature>
<dbReference type="Proteomes" id="UP001595547">
    <property type="component" value="Unassembled WGS sequence"/>
</dbReference>
<feature type="compositionally biased region" description="Low complexity" evidence="1">
    <location>
        <begin position="468"/>
        <end position="480"/>
    </location>
</feature>
<name>A0ABV7IYQ2_9RHOB</name>